<feature type="compositionally biased region" description="Polar residues" evidence="6">
    <location>
        <begin position="614"/>
        <end position="642"/>
    </location>
</feature>
<dbReference type="PANTHER" id="PTHR46910">
    <property type="entry name" value="TRANSCRIPTION FACTOR PDR1"/>
    <property type="match status" value="1"/>
</dbReference>
<evidence type="ECO:0000256" key="6">
    <source>
        <dbReference type="SAM" id="MobiDB-lite"/>
    </source>
</evidence>
<evidence type="ECO:0000313" key="8">
    <source>
        <dbReference type="EMBL" id="KUJ23798.1"/>
    </source>
</evidence>
<feature type="domain" description="Xylanolytic transcriptional activator regulatory" evidence="7">
    <location>
        <begin position="255"/>
        <end position="328"/>
    </location>
</feature>
<dbReference type="GO" id="GO:0003677">
    <property type="term" value="F:DNA binding"/>
    <property type="evidence" value="ECO:0007669"/>
    <property type="project" value="UniProtKB-KW"/>
</dbReference>
<feature type="compositionally biased region" description="Low complexity" evidence="6">
    <location>
        <begin position="599"/>
        <end position="613"/>
    </location>
</feature>
<feature type="compositionally biased region" description="Polar residues" evidence="6">
    <location>
        <begin position="584"/>
        <end position="598"/>
    </location>
</feature>
<dbReference type="GO" id="GO:0003700">
    <property type="term" value="F:DNA-binding transcription factor activity"/>
    <property type="evidence" value="ECO:0007669"/>
    <property type="project" value="InterPro"/>
</dbReference>
<dbReference type="GO" id="GO:0006351">
    <property type="term" value="P:DNA-templated transcription"/>
    <property type="evidence" value="ECO:0007669"/>
    <property type="project" value="InterPro"/>
</dbReference>
<dbReference type="Pfam" id="PF04082">
    <property type="entry name" value="Fungal_trans"/>
    <property type="match status" value="1"/>
</dbReference>
<comment type="subcellular location">
    <subcellularLocation>
        <location evidence="1">Nucleus</location>
    </subcellularLocation>
</comment>
<keyword evidence="3" id="KW-0238">DNA-binding</keyword>
<dbReference type="GO" id="GO:0008270">
    <property type="term" value="F:zinc ion binding"/>
    <property type="evidence" value="ECO:0007669"/>
    <property type="project" value="InterPro"/>
</dbReference>
<feature type="region of interest" description="Disordered" evidence="6">
    <location>
        <begin position="15"/>
        <end position="43"/>
    </location>
</feature>
<dbReference type="CDD" id="cd12148">
    <property type="entry name" value="fungal_TF_MHR"/>
    <property type="match status" value="1"/>
</dbReference>
<keyword evidence="4" id="KW-0804">Transcription</keyword>
<dbReference type="InterPro" id="IPR007219">
    <property type="entry name" value="XnlR_reg_dom"/>
</dbReference>
<dbReference type="InterPro" id="IPR050987">
    <property type="entry name" value="AtrR-like"/>
</dbReference>
<dbReference type="KEGG" id="psco:LY89DRAFT_3279"/>
<sequence length="707" mass="79356">MEDRIKRMESALITSRLHATTEPVEWKEEEKEEEKSSSERIESQAELSNHLSNLVIDARGSPNFIGLASGFSIFAPRGLRWISEKVGDKNELAQLFDKLSNSDYRDWGRGDADLWYPTPRSQHSPLPSKDVALQYVNCFFITFNNFFPILNRTVFNSYFQQQYSANPPTSSAWYALFNGVLCLGSSRTKLQQEAHIRRSCLVDYTSVAQETGVEYFRNASSCFHDLFFKEANLMAMQALTIMLFIATSSPNPQPAYAMTSAVGCLVNTLGLHRNSSGTGLAPEEIEQRRNVFWVFYLLEKACSHNLGRPSVINDDDIAVDLPPKKPGLIQSPTGAKVYDIFQDQVRLAIIGSRIYTELYSASGQTKSEVDRMKILGKLDNHLQRWRDSIPIDIRPEHPIECSDEQYVSVVMIHFTYLDAVILLHRCPGLPDSSRDGKPAGIADHDPRSVLNPRIYASQLLCLAAARRTIRLLDTFSSNTMHNQHLMWLALYYPLSASLVLFANILSNPHDQHATSDIGLMNLIISFIDHSVQPGTSFAATPTISMCKELYSIATRVVARVPPQSSRRMKRIPESDDLVQPDFISPSQGSDRSLFSNFNTQTTTPITHPETDIPSTISSGQQILQEDQESTTSGKHSQASTGDSPLDFAPFIQAPPSQFDYDPTIYDPLLSQTSFNWDMDDMWSFAPDPWASEDLMGLPTDVSMNYPS</sequence>
<dbReference type="RefSeq" id="XP_018078153.1">
    <property type="nucleotide sequence ID" value="XM_018206762.1"/>
</dbReference>
<dbReference type="AlphaFoldDB" id="A0A194XUB2"/>
<dbReference type="GO" id="GO:0005634">
    <property type="term" value="C:nucleus"/>
    <property type="evidence" value="ECO:0007669"/>
    <property type="project" value="UniProtKB-SubCell"/>
</dbReference>
<feature type="compositionally biased region" description="Basic and acidic residues" evidence="6">
    <location>
        <begin position="24"/>
        <end position="43"/>
    </location>
</feature>
<dbReference type="EMBL" id="KQ947404">
    <property type="protein sequence ID" value="KUJ23798.1"/>
    <property type="molecule type" value="Genomic_DNA"/>
</dbReference>
<dbReference type="Proteomes" id="UP000070700">
    <property type="component" value="Unassembled WGS sequence"/>
</dbReference>
<evidence type="ECO:0000313" key="9">
    <source>
        <dbReference type="Proteomes" id="UP000070700"/>
    </source>
</evidence>
<keyword evidence="2" id="KW-0805">Transcription regulation</keyword>
<name>A0A194XUB2_MOLSC</name>
<keyword evidence="5" id="KW-0539">Nucleus</keyword>
<feature type="region of interest" description="Disordered" evidence="6">
    <location>
        <begin position="562"/>
        <end position="652"/>
    </location>
</feature>
<dbReference type="PANTHER" id="PTHR46910:SF37">
    <property type="entry name" value="ZN(II)2CYS6 TRANSCRIPTION FACTOR (EUROFUNG)"/>
    <property type="match status" value="1"/>
</dbReference>
<organism evidence="8 9">
    <name type="scientific">Mollisia scopiformis</name>
    <name type="common">Conifer needle endophyte fungus</name>
    <name type="synonym">Phialocephala scopiformis</name>
    <dbReference type="NCBI Taxonomy" id="149040"/>
    <lineage>
        <taxon>Eukaryota</taxon>
        <taxon>Fungi</taxon>
        <taxon>Dikarya</taxon>
        <taxon>Ascomycota</taxon>
        <taxon>Pezizomycotina</taxon>
        <taxon>Leotiomycetes</taxon>
        <taxon>Helotiales</taxon>
        <taxon>Mollisiaceae</taxon>
        <taxon>Mollisia</taxon>
    </lineage>
</organism>
<proteinExistence type="predicted"/>
<evidence type="ECO:0000256" key="2">
    <source>
        <dbReference type="ARBA" id="ARBA00023015"/>
    </source>
</evidence>
<gene>
    <name evidence="8" type="ORF">LY89DRAFT_3279</name>
</gene>
<protein>
    <recommendedName>
        <fullName evidence="7">Xylanolytic transcriptional activator regulatory domain-containing protein</fullName>
    </recommendedName>
</protein>
<evidence type="ECO:0000256" key="3">
    <source>
        <dbReference type="ARBA" id="ARBA00023125"/>
    </source>
</evidence>
<dbReference type="OrthoDB" id="2123952at2759"/>
<dbReference type="InParanoid" id="A0A194XUB2"/>
<evidence type="ECO:0000256" key="4">
    <source>
        <dbReference type="ARBA" id="ARBA00023163"/>
    </source>
</evidence>
<evidence type="ECO:0000256" key="5">
    <source>
        <dbReference type="ARBA" id="ARBA00023242"/>
    </source>
</evidence>
<accession>A0A194XUB2</accession>
<evidence type="ECO:0000259" key="7">
    <source>
        <dbReference type="SMART" id="SM00906"/>
    </source>
</evidence>
<reference evidence="8 9" key="1">
    <citation type="submission" date="2015-10" db="EMBL/GenBank/DDBJ databases">
        <title>Full genome of DAOMC 229536 Phialocephala scopiformis, a fungal endophyte of spruce producing the potent anti-insectan compound rugulosin.</title>
        <authorList>
            <consortium name="DOE Joint Genome Institute"/>
            <person name="Walker A.K."/>
            <person name="Frasz S.L."/>
            <person name="Seifert K.A."/>
            <person name="Miller J.D."/>
            <person name="Mondo S.J."/>
            <person name="Labutti K."/>
            <person name="Lipzen A."/>
            <person name="Dockter R."/>
            <person name="Kennedy M."/>
            <person name="Grigoriev I.V."/>
            <person name="Spatafora J.W."/>
        </authorList>
    </citation>
    <scope>NUCLEOTIDE SEQUENCE [LARGE SCALE GENOMIC DNA]</scope>
    <source>
        <strain evidence="8 9">CBS 120377</strain>
    </source>
</reference>
<dbReference type="SMART" id="SM00906">
    <property type="entry name" value="Fungal_trans"/>
    <property type="match status" value="1"/>
</dbReference>
<dbReference type="GeneID" id="28816488"/>
<keyword evidence="9" id="KW-1185">Reference proteome</keyword>
<evidence type="ECO:0000256" key="1">
    <source>
        <dbReference type="ARBA" id="ARBA00004123"/>
    </source>
</evidence>